<evidence type="ECO:0000256" key="1">
    <source>
        <dbReference type="SAM" id="MobiDB-lite"/>
    </source>
</evidence>
<dbReference type="InterPro" id="IPR003599">
    <property type="entry name" value="Ig_sub"/>
</dbReference>
<dbReference type="SMART" id="SM00409">
    <property type="entry name" value="IG"/>
    <property type="match status" value="1"/>
</dbReference>
<protein>
    <submittedName>
        <fullName evidence="6">Uncharacterized protein LOC116288341</fullName>
    </submittedName>
</protein>
<reference evidence="6" key="1">
    <citation type="submission" date="2025-08" db="UniProtKB">
        <authorList>
            <consortium name="RefSeq"/>
        </authorList>
    </citation>
    <scope>IDENTIFICATION</scope>
    <source>
        <tissue evidence="6">Tentacle</tissue>
    </source>
</reference>
<dbReference type="InterPro" id="IPR036179">
    <property type="entry name" value="Ig-like_dom_sf"/>
</dbReference>
<evidence type="ECO:0000259" key="4">
    <source>
        <dbReference type="PROSITE" id="PS50835"/>
    </source>
</evidence>
<accession>A0A6P8HEH1</accession>
<proteinExistence type="predicted"/>
<feature type="signal peptide" evidence="3">
    <location>
        <begin position="1"/>
        <end position="20"/>
    </location>
</feature>
<dbReference type="RefSeq" id="XP_031550970.1">
    <property type="nucleotide sequence ID" value="XM_031695110.1"/>
</dbReference>
<evidence type="ECO:0000256" key="2">
    <source>
        <dbReference type="SAM" id="Phobius"/>
    </source>
</evidence>
<evidence type="ECO:0000313" key="6">
    <source>
        <dbReference type="RefSeq" id="XP_031550970.1"/>
    </source>
</evidence>
<organism evidence="5 6">
    <name type="scientific">Actinia tenebrosa</name>
    <name type="common">Australian red waratah sea anemone</name>
    <dbReference type="NCBI Taxonomy" id="6105"/>
    <lineage>
        <taxon>Eukaryota</taxon>
        <taxon>Metazoa</taxon>
        <taxon>Cnidaria</taxon>
        <taxon>Anthozoa</taxon>
        <taxon>Hexacorallia</taxon>
        <taxon>Actiniaria</taxon>
        <taxon>Actiniidae</taxon>
        <taxon>Actinia</taxon>
    </lineage>
</organism>
<dbReference type="PROSITE" id="PS50835">
    <property type="entry name" value="IG_LIKE"/>
    <property type="match status" value="1"/>
</dbReference>
<feature type="compositionally biased region" description="Polar residues" evidence="1">
    <location>
        <begin position="539"/>
        <end position="550"/>
    </location>
</feature>
<feature type="region of interest" description="Disordered" evidence="1">
    <location>
        <begin position="198"/>
        <end position="227"/>
    </location>
</feature>
<dbReference type="KEGG" id="aten:116288341"/>
<name>A0A6P8HEH1_ACTTE</name>
<keyword evidence="2" id="KW-1133">Transmembrane helix</keyword>
<dbReference type="Proteomes" id="UP000515163">
    <property type="component" value="Unplaced"/>
</dbReference>
<dbReference type="OrthoDB" id="10475876at2759"/>
<feature type="compositionally biased region" description="Basic and acidic residues" evidence="1">
    <location>
        <begin position="299"/>
        <end position="315"/>
    </location>
</feature>
<dbReference type="SUPFAM" id="SSF48726">
    <property type="entry name" value="Immunoglobulin"/>
    <property type="match status" value="1"/>
</dbReference>
<keyword evidence="2" id="KW-0812">Transmembrane</keyword>
<feature type="region of interest" description="Disordered" evidence="1">
    <location>
        <begin position="296"/>
        <end position="329"/>
    </location>
</feature>
<feature type="region of interest" description="Disordered" evidence="1">
    <location>
        <begin position="442"/>
        <end position="469"/>
    </location>
</feature>
<keyword evidence="3" id="KW-0732">Signal</keyword>
<dbReference type="InParanoid" id="A0A6P8HEH1"/>
<feature type="chain" id="PRO_5028101339" evidence="3">
    <location>
        <begin position="21"/>
        <end position="677"/>
    </location>
</feature>
<feature type="compositionally biased region" description="Polar residues" evidence="1">
    <location>
        <begin position="214"/>
        <end position="225"/>
    </location>
</feature>
<feature type="region of interest" description="Disordered" evidence="1">
    <location>
        <begin position="537"/>
        <end position="560"/>
    </location>
</feature>
<feature type="domain" description="Ig-like" evidence="4">
    <location>
        <begin position="26"/>
        <end position="106"/>
    </location>
</feature>
<feature type="compositionally biased region" description="Basic and acidic residues" evidence="1">
    <location>
        <begin position="459"/>
        <end position="469"/>
    </location>
</feature>
<dbReference type="InterPro" id="IPR007110">
    <property type="entry name" value="Ig-like_dom"/>
</dbReference>
<evidence type="ECO:0000313" key="5">
    <source>
        <dbReference type="Proteomes" id="UP000515163"/>
    </source>
</evidence>
<sequence length="677" mass="76628">MFLMTMRMMVCLLGYRGCYSTIIVPPNVKNDTRSLIGYTNGSIEIGCDVNASDWFTWTKDSDVLGRGERIMMSRDGRLIFNTLYKNDSGVYTCIAGLNMTRGKNITLLVVDKTRLPVVKVLASSSQLPVTSYTLPEWMISVACVVVIALVTIIIIITYVNMSRPKRDISSHANVEMSDVTEETIEVVTFKKSAEKSHDEDCKISNHGKVRQRKSSSSPTQDSCSIENEWLQEKSASKKKREEKKKESEGKGWLCTVEYVEEIPVKLRLSEGNKTGQNVKIKSEYRRSAEKSFAASDVRSSLEKTTMKEDVRRDEEQSNCGQERLSGSGNAHVKKQLNSAFLPTKFPPKKPEVAEPMKKIDSKPGQALRKIISDPCLMNRPPFLAAHTRINNIGQDSATTAQGQGLRRITSEPIRMDDTIYSAPIIKGSLKLDKKSLKELKSKIQKSKSPAEIHRHKLESKREKNRDKKLSPATISFTNEIYGSIEELRAPENEQPKTTVFEETETEPIYEVIQERIEKDVGEGKKCKNKKAGIKEVKDSLQNTKGNSSRTKNTKKGCSKISKQEYEPRKLDFAQGLSDDGARLRQFSVSTKDEESHEEHEKCFENLSFSILEDLEKFDEDFDEEPNKVVDGIYQDVEDESSKLTETLNQTTESLYEEIHFSSTVSCQDEYEELNELS</sequence>
<feature type="compositionally biased region" description="Polar residues" evidence="1">
    <location>
        <begin position="317"/>
        <end position="328"/>
    </location>
</feature>
<keyword evidence="2" id="KW-0472">Membrane</keyword>
<dbReference type="AlphaFoldDB" id="A0A6P8HEH1"/>
<gene>
    <name evidence="6" type="primary">LOC116288341</name>
</gene>
<feature type="transmembrane region" description="Helical" evidence="2">
    <location>
        <begin position="137"/>
        <end position="159"/>
    </location>
</feature>
<dbReference type="Gene3D" id="2.60.40.10">
    <property type="entry name" value="Immunoglobulins"/>
    <property type="match status" value="1"/>
</dbReference>
<keyword evidence="5" id="KW-1185">Reference proteome</keyword>
<dbReference type="GeneID" id="116288341"/>
<evidence type="ECO:0000256" key="3">
    <source>
        <dbReference type="SAM" id="SignalP"/>
    </source>
</evidence>
<dbReference type="InterPro" id="IPR013783">
    <property type="entry name" value="Ig-like_fold"/>
</dbReference>